<dbReference type="PROSITE" id="PS50902">
    <property type="entry name" value="FLAVODOXIN_LIKE"/>
    <property type="match status" value="1"/>
</dbReference>
<dbReference type="InterPro" id="IPR001226">
    <property type="entry name" value="Flavodoxin_CS"/>
</dbReference>
<dbReference type="GO" id="GO:0003955">
    <property type="term" value="F:NAD(P)H dehydrogenase (quinone) activity"/>
    <property type="evidence" value="ECO:0007669"/>
    <property type="project" value="TreeGrafter"/>
</dbReference>
<evidence type="ECO:0000259" key="1">
    <source>
        <dbReference type="PROSITE" id="PS50902"/>
    </source>
</evidence>
<feature type="domain" description="Flavodoxin-like" evidence="1">
    <location>
        <begin position="4"/>
        <end position="152"/>
    </location>
</feature>
<accession>A0A5N0UWV2</accession>
<dbReference type="InterPro" id="IPR029039">
    <property type="entry name" value="Flavoprotein-like_sf"/>
</dbReference>
<gene>
    <name evidence="2" type="ORF">FPZ12_024220</name>
</gene>
<protein>
    <submittedName>
        <fullName evidence="2">Flavodoxin family protein</fullName>
    </submittedName>
</protein>
<keyword evidence="3" id="KW-1185">Reference proteome</keyword>
<dbReference type="Gene3D" id="3.40.50.360">
    <property type="match status" value="1"/>
</dbReference>
<sequence length="208" mass="21389">MTSIGIVYHSGFGHTAALARAVAEGAAAVPGTSARMVFAEDAAADPAQLDGFDALVFGCPTYMAGPSAGFKEFIDATSGIWLKQRWKDKIGAGFTNSGGYSGDKLNTLVQLMLFAMQHGMVWVGLGLPDGGSSSTSTADNVNRLGSYAGAMAKSDVDLGIEGIPESDVATAEALGNRVALAAHRWRQSGEASANGCASAPRVTERGEQ</sequence>
<dbReference type="Proteomes" id="UP000319769">
    <property type="component" value="Unassembled WGS sequence"/>
</dbReference>
<organism evidence="2 3">
    <name type="scientific">Amycolatopsis acidicola</name>
    <dbReference type="NCBI Taxonomy" id="2596893"/>
    <lineage>
        <taxon>Bacteria</taxon>
        <taxon>Bacillati</taxon>
        <taxon>Actinomycetota</taxon>
        <taxon>Actinomycetes</taxon>
        <taxon>Pseudonocardiales</taxon>
        <taxon>Pseudonocardiaceae</taxon>
        <taxon>Amycolatopsis</taxon>
    </lineage>
</organism>
<dbReference type="GO" id="GO:0009055">
    <property type="term" value="F:electron transfer activity"/>
    <property type="evidence" value="ECO:0007669"/>
    <property type="project" value="InterPro"/>
</dbReference>
<name>A0A5N0UWV2_9PSEU</name>
<dbReference type="EMBL" id="VMNW02000039">
    <property type="protein sequence ID" value="KAA9157751.1"/>
    <property type="molecule type" value="Genomic_DNA"/>
</dbReference>
<dbReference type="OrthoDB" id="9801479at2"/>
<evidence type="ECO:0000313" key="3">
    <source>
        <dbReference type="Proteomes" id="UP000319769"/>
    </source>
</evidence>
<reference evidence="2" key="1">
    <citation type="submission" date="2019-09" db="EMBL/GenBank/DDBJ databases">
        <authorList>
            <person name="Teo W.F.A."/>
            <person name="Duangmal K."/>
        </authorList>
    </citation>
    <scope>NUCLEOTIDE SEQUENCE [LARGE SCALE GENOMIC DNA]</scope>
    <source>
        <strain evidence="2">K81G1</strain>
    </source>
</reference>
<dbReference type="InterPro" id="IPR008254">
    <property type="entry name" value="Flavodoxin/NO_synth"/>
</dbReference>
<dbReference type="GO" id="GO:0016020">
    <property type="term" value="C:membrane"/>
    <property type="evidence" value="ECO:0007669"/>
    <property type="project" value="TreeGrafter"/>
</dbReference>
<dbReference type="InterPro" id="IPR005025">
    <property type="entry name" value="FMN_Rdtase-like_dom"/>
</dbReference>
<comment type="caution">
    <text evidence="2">The sequence shown here is derived from an EMBL/GenBank/DDBJ whole genome shotgun (WGS) entry which is preliminary data.</text>
</comment>
<dbReference type="SUPFAM" id="SSF52218">
    <property type="entry name" value="Flavoproteins"/>
    <property type="match status" value="1"/>
</dbReference>
<dbReference type="PANTHER" id="PTHR30546">
    <property type="entry name" value="FLAVODOXIN-RELATED PROTEIN WRBA-RELATED"/>
    <property type="match status" value="1"/>
</dbReference>
<dbReference type="GO" id="GO:0010181">
    <property type="term" value="F:FMN binding"/>
    <property type="evidence" value="ECO:0007669"/>
    <property type="project" value="InterPro"/>
</dbReference>
<dbReference type="AlphaFoldDB" id="A0A5N0UWV2"/>
<dbReference type="PANTHER" id="PTHR30546:SF23">
    <property type="entry name" value="FLAVOPROTEIN-LIKE PROTEIN YCP4-RELATED"/>
    <property type="match status" value="1"/>
</dbReference>
<dbReference type="PROSITE" id="PS00201">
    <property type="entry name" value="FLAVODOXIN"/>
    <property type="match status" value="1"/>
</dbReference>
<dbReference type="RefSeq" id="WP_144749019.1">
    <property type="nucleotide sequence ID" value="NZ_VMNW02000039.1"/>
</dbReference>
<dbReference type="Pfam" id="PF03358">
    <property type="entry name" value="FMN_red"/>
    <property type="match status" value="1"/>
</dbReference>
<evidence type="ECO:0000313" key="2">
    <source>
        <dbReference type="EMBL" id="KAA9157751.1"/>
    </source>
</evidence>
<proteinExistence type="predicted"/>